<evidence type="ECO:0000313" key="1">
    <source>
        <dbReference type="EMBL" id="TFK24138.1"/>
    </source>
</evidence>
<protein>
    <submittedName>
        <fullName evidence="1">Uncharacterized protein</fullName>
    </submittedName>
</protein>
<reference evidence="1 2" key="1">
    <citation type="journal article" date="2019" name="Nat. Ecol. Evol.">
        <title>Megaphylogeny resolves global patterns of mushroom evolution.</title>
        <authorList>
            <person name="Varga T."/>
            <person name="Krizsan K."/>
            <person name="Foldi C."/>
            <person name="Dima B."/>
            <person name="Sanchez-Garcia M."/>
            <person name="Sanchez-Ramirez S."/>
            <person name="Szollosi G.J."/>
            <person name="Szarkandi J.G."/>
            <person name="Papp V."/>
            <person name="Albert L."/>
            <person name="Andreopoulos W."/>
            <person name="Angelini C."/>
            <person name="Antonin V."/>
            <person name="Barry K.W."/>
            <person name="Bougher N.L."/>
            <person name="Buchanan P."/>
            <person name="Buyck B."/>
            <person name="Bense V."/>
            <person name="Catcheside P."/>
            <person name="Chovatia M."/>
            <person name="Cooper J."/>
            <person name="Damon W."/>
            <person name="Desjardin D."/>
            <person name="Finy P."/>
            <person name="Geml J."/>
            <person name="Haridas S."/>
            <person name="Hughes K."/>
            <person name="Justo A."/>
            <person name="Karasinski D."/>
            <person name="Kautmanova I."/>
            <person name="Kiss B."/>
            <person name="Kocsube S."/>
            <person name="Kotiranta H."/>
            <person name="LaButti K.M."/>
            <person name="Lechner B.E."/>
            <person name="Liimatainen K."/>
            <person name="Lipzen A."/>
            <person name="Lukacs Z."/>
            <person name="Mihaltcheva S."/>
            <person name="Morgado L.N."/>
            <person name="Niskanen T."/>
            <person name="Noordeloos M.E."/>
            <person name="Ohm R.A."/>
            <person name="Ortiz-Santana B."/>
            <person name="Ovrebo C."/>
            <person name="Racz N."/>
            <person name="Riley R."/>
            <person name="Savchenko A."/>
            <person name="Shiryaev A."/>
            <person name="Soop K."/>
            <person name="Spirin V."/>
            <person name="Szebenyi C."/>
            <person name="Tomsovsky M."/>
            <person name="Tulloss R.E."/>
            <person name="Uehling J."/>
            <person name="Grigoriev I.V."/>
            <person name="Vagvolgyi C."/>
            <person name="Papp T."/>
            <person name="Martin F.M."/>
            <person name="Miettinen O."/>
            <person name="Hibbett D.S."/>
            <person name="Nagy L.G."/>
        </authorList>
    </citation>
    <scope>NUCLEOTIDE SEQUENCE [LARGE SCALE GENOMIC DNA]</scope>
    <source>
        <strain evidence="1 2">CBS 121175</strain>
    </source>
</reference>
<dbReference type="AlphaFoldDB" id="A0A5C3L7C4"/>
<evidence type="ECO:0000313" key="2">
    <source>
        <dbReference type="Proteomes" id="UP000307440"/>
    </source>
</evidence>
<proteinExistence type="predicted"/>
<dbReference type="Proteomes" id="UP000307440">
    <property type="component" value="Unassembled WGS sequence"/>
</dbReference>
<dbReference type="OrthoDB" id="3021093at2759"/>
<sequence>MANRLEVHPDMQLWEWNLGGGGTTQQHGREFKGISYFLPFLIVLEWHLKRGNKVANATCTQEGVYIWMDTEDELWGDAPDSPEGGEAGTTALLEVWLSLENLKPLGSDAIETTSSDSSNAQLFIFNAEPPHKTSDRGHVVINTLNGMSPLERFVRVLQRIYAKRIIIQEAMFTPQVAHIMISPNKGDPWVETLSPFVDI</sequence>
<gene>
    <name evidence="1" type="ORF">FA15DRAFT_669796</name>
</gene>
<accession>A0A5C3L7C4</accession>
<keyword evidence="2" id="KW-1185">Reference proteome</keyword>
<organism evidence="1 2">
    <name type="scientific">Coprinopsis marcescibilis</name>
    <name type="common">Agaric fungus</name>
    <name type="synonym">Psathyrella marcescibilis</name>
    <dbReference type="NCBI Taxonomy" id="230819"/>
    <lineage>
        <taxon>Eukaryota</taxon>
        <taxon>Fungi</taxon>
        <taxon>Dikarya</taxon>
        <taxon>Basidiomycota</taxon>
        <taxon>Agaricomycotina</taxon>
        <taxon>Agaricomycetes</taxon>
        <taxon>Agaricomycetidae</taxon>
        <taxon>Agaricales</taxon>
        <taxon>Agaricineae</taxon>
        <taxon>Psathyrellaceae</taxon>
        <taxon>Coprinopsis</taxon>
    </lineage>
</organism>
<name>A0A5C3L7C4_COPMA</name>
<dbReference type="EMBL" id="ML210205">
    <property type="protein sequence ID" value="TFK24138.1"/>
    <property type="molecule type" value="Genomic_DNA"/>
</dbReference>